<keyword evidence="8" id="KW-1185">Reference proteome</keyword>
<reference evidence="8" key="1">
    <citation type="submission" date="2013-10" db="EMBL/GenBank/DDBJ databases">
        <title>Genome sequencing of Onchocerca volvulus.</title>
        <authorList>
            <person name="Cotton J."/>
            <person name="Tsai J."/>
            <person name="Stanley E."/>
            <person name="Tracey A."/>
            <person name="Holroyd N."/>
            <person name="Lustigman S."/>
            <person name="Berriman M."/>
        </authorList>
    </citation>
    <scope>NUCLEOTIDE SEQUENCE</scope>
</reference>
<dbReference type="GO" id="GO:0016020">
    <property type="term" value="C:membrane"/>
    <property type="evidence" value="ECO:0007669"/>
    <property type="project" value="UniProtKB-SubCell"/>
</dbReference>
<feature type="domain" description="G-protein coupled receptors family 1 profile" evidence="6">
    <location>
        <begin position="18"/>
        <end position="279"/>
    </location>
</feature>
<dbReference type="Proteomes" id="UP000024404">
    <property type="component" value="Unassembled WGS sequence"/>
</dbReference>
<feature type="transmembrane region" description="Helical" evidence="5">
    <location>
        <begin position="127"/>
        <end position="150"/>
    </location>
</feature>
<reference evidence="7" key="2">
    <citation type="submission" date="2022-06" db="UniProtKB">
        <authorList>
            <consortium name="EnsemblMetazoa"/>
        </authorList>
    </citation>
    <scope>IDENTIFICATION</scope>
</reference>
<evidence type="ECO:0000259" key="6">
    <source>
        <dbReference type="PROSITE" id="PS50262"/>
    </source>
</evidence>
<feature type="transmembrane region" description="Helical" evidence="5">
    <location>
        <begin position="170"/>
        <end position="196"/>
    </location>
</feature>
<evidence type="ECO:0000256" key="4">
    <source>
        <dbReference type="ARBA" id="ARBA00023136"/>
    </source>
</evidence>
<evidence type="ECO:0000256" key="1">
    <source>
        <dbReference type="ARBA" id="ARBA00004370"/>
    </source>
</evidence>
<dbReference type="AlphaFoldDB" id="A0A8R1XN10"/>
<feature type="transmembrane region" description="Helical" evidence="5">
    <location>
        <begin position="257"/>
        <end position="281"/>
    </location>
</feature>
<evidence type="ECO:0000313" key="7">
    <source>
        <dbReference type="EnsemblMetazoa" id="OVOC10125.1"/>
    </source>
</evidence>
<evidence type="ECO:0000256" key="3">
    <source>
        <dbReference type="ARBA" id="ARBA00022989"/>
    </source>
</evidence>
<name>A0A8R1XN10_ONCVO</name>
<keyword evidence="3 5" id="KW-1133">Transmembrane helix</keyword>
<comment type="subcellular location">
    <subcellularLocation>
        <location evidence="1">Membrane</location>
    </subcellularLocation>
</comment>
<dbReference type="Gene3D" id="1.20.1070.10">
    <property type="entry name" value="Rhodopsin 7-helix transmembrane proteins"/>
    <property type="match status" value="1"/>
</dbReference>
<dbReference type="EMBL" id="CMVM020000320">
    <property type="status" value="NOT_ANNOTATED_CDS"/>
    <property type="molecule type" value="Genomic_DNA"/>
</dbReference>
<feature type="transmembrane region" description="Helical" evidence="5">
    <location>
        <begin position="12"/>
        <end position="31"/>
    </location>
</feature>
<feature type="transmembrane region" description="Helical" evidence="5">
    <location>
        <begin position="43"/>
        <end position="64"/>
    </location>
</feature>
<evidence type="ECO:0000256" key="5">
    <source>
        <dbReference type="SAM" id="Phobius"/>
    </source>
</evidence>
<feature type="transmembrane region" description="Helical" evidence="5">
    <location>
        <begin position="227"/>
        <end position="245"/>
    </location>
</feature>
<evidence type="ECO:0000256" key="2">
    <source>
        <dbReference type="ARBA" id="ARBA00022692"/>
    </source>
</evidence>
<dbReference type="PROSITE" id="PS50262">
    <property type="entry name" value="G_PROTEIN_RECEP_F1_2"/>
    <property type="match status" value="1"/>
</dbReference>
<protein>
    <submittedName>
        <fullName evidence="7">G_PROTEIN_RECEP_F1_2 domain-containing protein</fullName>
    </submittedName>
</protein>
<dbReference type="InterPro" id="IPR017452">
    <property type="entry name" value="GPCR_Rhodpsn_7TM"/>
</dbReference>
<dbReference type="EnsemblMetazoa" id="OVOC10125.1">
    <property type="protein sequence ID" value="OVOC10125.1"/>
    <property type="gene ID" value="WBGene00246934"/>
</dbReference>
<keyword evidence="2 5" id="KW-0812">Transmembrane</keyword>
<dbReference type="SUPFAM" id="SSF81321">
    <property type="entry name" value="Family A G protein-coupled receptor-like"/>
    <property type="match status" value="1"/>
</dbReference>
<keyword evidence="4 5" id="KW-0472">Membrane</keyword>
<organism evidence="7 8">
    <name type="scientific">Onchocerca volvulus</name>
    <dbReference type="NCBI Taxonomy" id="6282"/>
    <lineage>
        <taxon>Eukaryota</taxon>
        <taxon>Metazoa</taxon>
        <taxon>Ecdysozoa</taxon>
        <taxon>Nematoda</taxon>
        <taxon>Chromadorea</taxon>
        <taxon>Rhabditida</taxon>
        <taxon>Spirurina</taxon>
        <taxon>Spiruromorpha</taxon>
        <taxon>Filarioidea</taxon>
        <taxon>Onchocercidae</taxon>
        <taxon>Onchocerca</taxon>
    </lineage>
</organism>
<dbReference type="OMA" id="MIASCAV"/>
<evidence type="ECO:0000313" key="8">
    <source>
        <dbReference type="Proteomes" id="UP000024404"/>
    </source>
</evidence>
<accession>A0A8R1XN10</accession>
<proteinExistence type="predicted"/>
<sequence length="315" mass="35891">MPEVVSFIMEKYAYLFIGIVLTLISIPAFPLMIIRKTLRDSSAILAVTFLNSELIGIIAILLGVKRTIVFVGEERLIDHDECVLNVPTLLLMSYLLNGTSLLMNSVERLCVVTFPLYYYIHSRRISYSLIAVQYVITIIMIASTVVASLIEPTRRISNFCWLQHVFSPPFSVASLLLTYIVSLLSVVLMIIAVVILRKKFGSQFLSNHSCNRNLTQFLKNQKRYTQTSLISCCFTFLFVVLPSIAEQINRMKTSVVPQITLMCCVYLRLLNSCNLVIIFLYRQKDLRHAAMRCLKNQFCGRKNHVKPIKTIGFGK</sequence>